<name>A0A654II97_9MOLU</name>
<dbReference type="InterPro" id="IPR005046">
    <property type="entry name" value="DUF285"/>
</dbReference>
<feature type="region of interest" description="Disordered" evidence="1">
    <location>
        <begin position="205"/>
        <end position="320"/>
    </location>
</feature>
<dbReference type="AlphaFoldDB" id="A0A654II97"/>
<feature type="compositionally biased region" description="Basic and acidic residues" evidence="1">
    <location>
        <begin position="246"/>
        <end position="259"/>
    </location>
</feature>
<evidence type="ECO:0000256" key="2">
    <source>
        <dbReference type="SAM" id="Phobius"/>
    </source>
</evidence>
<feature type="compositionally biased region" description="Low complexity" evidence="1">
    <location>
        <begin position="224"/>
        <end position="235"/>
    </location>
</feature>
<feature type="transmembrane region" description="Helical" evidence="2">
    <location>
        <begin position="343"/>
        <end position="367"/>
    </location>
</feature>
<dbReference type="EMBL" id="LR739235">
    <property type="protein sequence ID" value="VZR97679.1"/>
    <property type="molecule type" value="Genomic_DNA"/>
</dbReference>
<keyword evidence="2" id="KW-1133">Transmembrane helix</keyword>
<protein>
    <submittedName>
        <fullName evidence="3">Uncharacterized protein</fullName>
    </submittedName>
</protein>
<evidence type="ECO:0000256" key="1">
    <source>
        <dbReference type="SAM" id="MobiDB-lite"/>
    </source>
</evidence>
<feature type="compositionally biased region" description="Basic and acidic residues" evidence="1">
    <location>
        <begin position="296"/>
        <end position="305"/>
    </location>
</feature>
<sequence>MKKLLTILTSTSAVFLIIAGIVLVNKQNNDNLRINYNFKYIKTNKLDSTRTRLLEIGYYQWNGHKRIQQIPPTVTVIAAQLPKEITSLRNAFAGAKHNVKWEVKWDTSNVTDMNSLFYGRDQFNSPDILEWDTSNVVDMEKMFANASSFNQDISKWKVPKVKKMKEMFKGASSFTHNLASWEVSENIDNKDFGLDMKVQPKWKIKEKEPKSIPAKPAIPSVTQPISPSISTNPSIGYSAPTQPMNDEIKPTEPSIKELSSRSSVEPKIQDSNLMPSDEPKETTPIIKPSSPSENEVIEKSTESSPKENNSITTPTPTYPKENILTIPSAKSWLKGRSNSNTKAIVGSVLGTTTILGAGTGAGFGYYYRKNLKDLFLKLKKRWFKSKLD</sequence>
<proteinExistence type="predicted"/>
<dbReference type="Pfam" id="PF03382">
    <property type="entry name" value="DUF285"/>
    <property type="match status" value="1"/>
</dbReference>
<dbReference type="NCBIfam" id="NF033158">
    <property type="entry name" value="Myrrcad"/>
    <property type="match status" value="1"/>
</dbReference>
<feature type="compositionally biased region" description="Polar residues" evidence="1">
    <location>
        <begin position="306"/>
        <end position="315"/>
    </location>
</feature>
<evidence type="ECO:0000313" key="3">
    <source>
        <dbReference type="EMBL" id="VZR97679.1"/>
    </source>
</evidence>
<keyword evidence="2" id="KW-0472">Membrane</keyword>
<organism evidence="3">
    <name type="scientific">Mycoplasma feriruminatoris</name>
    <dbReference type="NCBI Taxonomy" id="1179777"/>
    <lineage>
        <taxon>Bacteria</taxon>
        <taxon>Bacillati</taxon>
        <taxon>Mycoplasmatota</taxon>
        <taxon>Mollicutes</taxon>
        <taxon>Mycoplasmataceae</taxon>
        <taxon>Mycoplasma</taxon>
    </lineage>
</organism>
<reference evidence="3" key="1">
    <citation type="submission" date="2019-11" db="EMBL/GenBank/DDBJ databases">
        <authorList>
            <person name="Falquet L."/>
            <person name="Falquet L."/>
        </authorList>
    </citation>
    <scope>NUCLEOTIDE SEQUENCE</scope>
    <source>
        <strain evidence="3">8756-13</strain>
    </source>
</reference>
<accession>A0A654II97</accession>
<gene>
    <name evidence="3" type="ORF">MF5295_00432</name>
</gene>
<keyword evidence="2" id="KW-0812">Transmembrane</keyword>